<evidence type="ECO:0000256" key="1">
    <source>
        <dbReference type="SAM" id="Phobius"/>
    </source>
</evidence>
<proteinExistence type="predicted"/>
<dbReference type="EMBL" id="LGRX02030368">
    <property type="protein sequence ID" value="KAK3245721.1"/>
    <property type="molecule type" value="Genomic_DNA"/>
</dbReference>
<sequence>MRAVNVNAALQRVYSRTNSQKSSARNLPRKSLLQTRLVAEATCTVFAASPRPGKQAFPCRSSRNFATCVSYKSKDSFRLSAGKGFGKVEEPAESVSPESERKGPTIVKPAADKVIAGDITKEQEYETYAVGLLVILFLVILLLGIFLAASGFLPEEYDRFAEEVIYPAYSPLLLVFLGCSSLYGLYKAGKGEV</sequence>
<organism evidence="2 3">
    <name type="scientific">Cymbomonas tetramitiformis</name>
    <dbReference type="NCBI Taxonomy" id="36881"/>
    <lineage>
        <taxon>Eukaryota</taxon>
        <taxon>Viridiplantae</taxon>
        <taxon>Chlorophyta</taxon>
        <taxon>Pyramimonadophyceae</taxon>
        <taxon>Pyramimonadales</taxon>
        <taxon>Pyramimonadaceae</taxon>
        <taxon>Cymbomonas</taxon>
    </lineage>
</organism>
<keyword evidence="3" id="KW-1185">Reference proteome</keyword>
<evidence type="ECO:0000313" key="3">
    <source>
        <dbReference type="Proteomes" id="UP001190700"/>
    </source>
</evidence>
<protein>
    <recommendedName>
        <fullName evidence="4">Transmembrane protein</fullName>
    </recommendedName>
</protein>
<comment type="caution">
    <text evidence="2">The sequence shown here is derived from an EMBL/GenBank/DDBJ whole genome shotgun (WGS) entry which is preliminary data.</text>
</comment>
<keyword evidence="1" id="KW-1133">Transmembrane helix</keyword>
<keyword evidence="1" id="KW-0812">Transmembrane</keyword>
<dbReference type="PANTHER" id="PTHR37385:SF2">
    <property type="entry name" value="PROTEIN LPA2"/>
    <property type="match status" value="1"/>
</dbReference>
<dbReference type="AlphaFoldDB" id="A0AAE0EYR2"/>
<feature type="transmembrane region" description="Helical" evidence="1">
    <location>
        <begin position="128"/>
        <end position="152"/>
    </location>
</feature>
<feature type="transmembrane region" description="Helical" evidence="1">
    <location>
        <begin position="164"/>
        <end position="186"/>
    </location>
</feature>
<name>A0AAE0EYR2_9CHLO</name>
<keyword evidence="1" id="KW-0472">Membrane</keyword>
<reference evidence="2 3" key="1">
    <citation type="journal article" date="2015" name="Genome Biol. Evol.">
        <title>Comparative Genomics of a Bacterivorous Green Alga Reveals Evolutionary Causalities and Consequences of Phago-Mixotrophic Mode of Nutrition.</title>
        <authorList>
            <person name="Burns J.A."/>
            <person name="Paasch A."/>
            <person name="Narechania A."/>
            <person name="Kim E."/>
        </authorList>
    </citation>
    <scope>NUCLEOTIDE SEQUENCE [LARGE SCALE GENOMIC DNA]</scope>
    <source>
        <strain evidence="2 3">PLY_AMNH</strain>
    </source>
</reference>
<evidence type="ECO:0008006" key="4">
    <source>
        <dbReference type="Google" id="ProtNLM"/>
    </source>
</evidence>
<gene>
    <name evidence="2" type="ORF">CYMTET_44727</name>
</gene>
<dbReference type="PANTHER" id="PTHR37385">
    <property type="entry name" value="PROTEIN LOW PSII ACCUMULATION 2, CHLOROPLASTIC"/>
    <property type="match status" value="1"/>
</dbReference>
<dbReference type="InterPro" id="IPR038789">
    <property type="entry name" value="LPA2-like"/>
</dbReference>
<dbReference type="Proteomes" id="UP001190700">
    <property type="component" value="Unassembled WGS sequence"/>
</dbReference>
<evidence type="ECO:0000313" key="2">
    <source>
        <dbReference type="EMBL" id="KAK3245721.1"/>
    </source>
</evidence>
<accession>A0AAE0EYR2</accession>